<evidence type="ECO:0000259" key="6">
    <source>
        <dbReference type="Pfam" id="PF02465"/>
    </source>
</evidence>
<evidence type="ECO:0000256" key="3">
    <source>
        <dbReference type="ARBA" id="ARBA00023054"/>
    </source>
</evidence>
<evidence type="ECO:0000313" key="9">
    <source>
        <dbReference type="EMBL" id="MDP2539356.1"/>
    </source>
</evidence>
<evidence type="ECO:0000313" key="8">
    <source>
        <dbReference type="EMBL" id="MDO7253380.1"/>
    </source>
</evidence>
<dbReference type="PANTHER" id="PTHR30288:SF0">
    <property type="entry name" value="FLAGELLAR HOOK-ASSOCIATED PROTEIN 2"/>
    <property type="match status" value="1"/>
</dbReference>
<accession>A0AA90PK17</accession>
<evidence type="ECO:0000256" key="2">
    <source>
        <dbReference type="ARBA" id="ARBA00011255"/>
    </source>
</evidence>
<sequence length="679" mass="73763">MAMGKLSSLGIGSNVLNYDVIDKLKKADEKTMIAPIDKKMETNVEKQKELVEIKSLISNLKTPAKNLSDSAPYMARTSNVTGDAIKASVSAGVPIQDIKIDVESLAQGDINEVGTKFSSRDDAFSDRDVKLKFFTNGKNYTIDIKAGMSVGDVAQAITDTTKGEVNGIIMKTGGAKPYQLMINSKNTGEANKIYFGSILSSEPISDKPIDLAEGDFVLTLKDKNGNDQTINVISDLKDSMTSQDKAQALKQSIKDAISKNSDTKDLLDSDINVGLSDDGKSLVLNDRRGYEIKLSGKKLSELGFNQTNSNEDDLLVSNITVKPGHLEGIMSIGSVPLNLAKLTKKGNTSEQNAKIIAEAIENIAGMHAKTDGNGKLILNSEIGEINISAKDDKGVQAIKDLGLKQGIIQGYSKLEQDLFKFKNLQSASDAKFSYNGVSVTRPTNDINDVISGVSLTLQGTTEPGKPAIISIGRDNQAIIDNVKEFVKAYNELIPKLDEVTRYDAETKIAGIFNGVSDIRTIRSSINNVFSQTMGSGADMQSLMKYGLSLDDKSKMSLDEAQLSSAINSDPQKVQDFFYGTDKKSYEGKEIHEDGVFVNLNKVLAGLVDGSTAKLKVYEESLDRDAKNLQKDKTNAMDILKTRYDIMSERFAAYDSQIAKANNAFNSVQMMIDQSVAKKK</sequence>
<dbReference type="GO" id="GO:0007155">
    <property type="term" value="P:cell adhesion"/>
    <property type="evidence" value="ECO:0007669"/>
    <property type="project" value="InterPro"/>
</dbReference>
<dbReference type="EMBL" id="JAUPEV010000008">
    <property type="protein sequence ID" value="MDO7253380.1"/>
    <property type="molecule type" value="Genomic_DNA"/>
</dbReference>
<evidence type="ECO:0000259" key="7">
    <source>
        <dbReference type="Pfam" id="PF07195"/>
    </source>
</evidence>
<dbReference type="InterPro" id="IPR003481">
    <property type="entry name" value="FliD_N"/>
</dbReference>
<dbReference type="AlphaFoldDB" id="A0AA90PK17"/>
<feature type="domain" description="Flagellar hook-associated protein 2 N-terminal" evidence="6">
    <location>
        <begin position="18"/>
        <end position="108"/>
    </location>
</feature>
<comment type="caution">
    <text evidence="9">The sequence shown here is derived from an EMBL/GenBank/DDBJ whole genome shotgun (WGS) entry which is preliminary data.</text>
</comment>
<dbReference type="GO" id="GO:0009424">
    <property type="term" value="C:bacterial-type flagellum hook"/>
    <property type="evidence" value="ECO:0007669"/>
    <property type="project" value="UniProtKB-UniRule"/>
</dbReference>
<dbReference type="GO" id="GO:0071973">
    <property type="term" value="P:bacterial-type flagellum-dependent cell motility"/>
    <property type="evidence" value="ECO:0007669"/>
    <property type="project" value="TreeGrafter"/>
</dbReference>
<dbReference type="Pfam" id="PF07195">
    <property type="entry name" value="FliD_C"/>
    <property type="match status" value="1"/>
</dbReference>
<keyword evidence="4 5" id="KW-0975">Bacterial flagellum</keyword>
<comment type="similarity">
    <text evidence="1 5">Belongs to the FliD family.</text>
</comment>
<gene>
    <name evidence="9" type="primary">fliD</name>
    <name evidence="8" type="ORF">Q5I04_05585</name>
    <name evidence="9" type="ORF">Q5I06_06180</name>
</gene>
<name>A0AA90PK17_9HELI</name>
<reference evidence="9 11" key="1">
    <citation type="submission" date="2023-07" db="EMBL/GenBank/DDBJ databases">
        <title>Unpublished Manusciprt.</title>
        <authorList>
            <person name="Aydin F."/>
            <person name="Tarhane S."/>
            <person name="Saticioglu I.B."/>
            <person name="Karakaya E."/>
            <person name="Abay S."/>
            <person name="Guran O."/>
            <person name="Bozkurt E."/>
            <person name="Uzum N."/>
            <person name="Olgun K."/>
            <person name="Jablonski D."/>
        </authorList>
    </citation>
    <scope>NUCLEOTIDE SEQUENCE</scope>
    <source>
        <strain evidence="11">faydin-H75</strain>
        <strain evidence="9">Faydin-H76</strain>
    </source>
</reference>
<dbReference type="GO" id="GO:0005576">
    <property type="term" value="C:extracellular region"/>
    <property type="evidence" value="ECO:0007669"/>
    <property type="project" value="UniProtKB-SubCell"/>
</dbReference>
<evidence type="ECO:0000313" key="11">
    <source>
        <dbReference type="Proteomes" id="UP001240777"/>
    </source>
</evidence>
<keyword evidence="9" id="KW-0969">Cilium</keyword>
<comment type="function">
    <text evidence="5">Required for morphogenesis and for the elongation of the flagellar filament by facilitating polymerization of the flagellin monomers at the tip of growing filament. Forms a capping structure, which prevents flagellin subunits (transported through the central channel of the flagellum) from leaking out without polymerization at the distal end.</text>
</comment>
<keyword evidence="9" id="KW-0282">Flagellum</keyword>
<comment type="subunit">
    <text evidence="2 5">Homopentamer.</text>
</comment>
<reference evidence="8" key="2">
    <citation type="submission" date="2023-07" db="EMBL/GenBank/DDBJ databases">
        <authorList>
            <person name="Aydin F."/>
            <person name="Tarhane S."/>
            <person name="Saticioglu I.B."/>
            <person name="Karakaya E."/>
            <person name="Abay S."/>
            <person name="Guran O."/>
            <person name="Bozkurt E."/>
            <person name="Uzum N."/>
            <person name="Olgun K."/>
            <person name="Jablonski D."/>
        </authorList>
    </citation>
    <scope>NUCLEOTIDE SEQUENCE</scope>
    <source>
        <strain evidence="8">Faydin-H75</strain>
    </source>
</reference>
<feature type="domain" description="Flagellar hook-associated protein 2 C-terminal" evidence="7">
    <location>
        <begin position="427"/>
        <end position="661"/>
    </location>
</feature>
<dbReference type="Proteomes" id="UP001177258">
    <property type="component" value="Unassembled WGS sequence"/>
</dbReference>
<evidence type="ECO:0000313" key="10">
    <source>
        <dbReference type="Proteomes" id="UP001177258"/>
    </source>
</evidence>
<evidence type="ECO:0000256" key="4">
    <source>
        <dbReference type="ARBA" id="ARBA00023143"/>
    </source>
</evidence>
<keyword evidence="3" id="KW-0175">Coiled coil</keyword>
<evidence type="ECO:0000256" key="1">
    <source>
        <dbReference type="ARBA" id="ARBA00009764"/>
    </source>
</evidence>
<dbReference type="InterPro" id="IPR040026">
    <property type="entry name" value="FliD"/>
</dbReference>
<keyword evidence="5" id="KW-0964">Secreted</keyword>
<dbReference type="Pfam" id="PF02465">
    <property type="entry name" value="FliD_N"/>
    <property type="match status" value="1"/>
</dbReference>
<organism evidence="9 10">
    <name type="scientific">Helicobacter cappadocius</name>
    <dbReference type="NCBI Taxonomy" id="3063998"/>
    <lineage>
        <taxon>Bacteria</taxon>
        <taxon>Pseudomonadati</taxon>
        <taxon>Campylobacterota</taxon>
        <taxon>Epsilonproteobacteria</taxon>
        <taxon>Campylobacterales</taxon>
        <taxon>Helicobacteraceae</taxon>
        <taxon>Helicobacter</taxon>
    </lineage>
</organism>
<dbReference type="GO" id="GO:0009421">
    <property type="term" value="C:bacterial-type flagellum filament cap"/>
    <property type="evidence" value="ECO:0007669"/>
    <property type="project" value="InterPro"/>
</dbReference>
<protein>
    <recommendedName>
        <fullName evidence="5">Flagellar hook-associated protein 2</fullName>
        <shortName evidence="5">HAP2</shortName>
    </recommendedName>
    <alternativeName>
        <fullName evidence="5">Flagellar cap protein</fullName>
    </alternativeName>
</protein>
<dbReference type="PANTHER" id="PTHR30288">
    <property type="entry name" value="FLAGELLAR CAP/ASSEMBLY PROTEIN FLID"/>
    <property type="match status" value="1"/>
</dbReference>
<dbReference type="NCBIfam" id="NF006282">
    <property type="entry name" value="PRK08453.1"/>
    <property type="match status" value="1"/>
</dbReference>
<keyword evidence="9" id="KW-0966">Cell projection</keyword>
<dbReference type="EMBL" id="JAUYZK010000008">
    <property type="protein sequence ID" value="MDP2539356.1"/>
    <property type="molecule type" value="Genomic_DNA"/>
</dbReference>
<evidence type="ECO:0000256" key="5">
    <source>
        <dbReference type="RuleBase" id="RU362066"/>
    </source>
</evidence>
<keyword evidence="11" id="KW-1185">Reference proteome</keyword>
<dbReference type="RefSeq" id="WP_305517225.1">
    <property type="nucleotide sequence ID" value="NZ_JAUPEV010000008.1"/>
</dbReference>
<reference evidence="8 10" key="3">
    <citation type="journal article" date="2024" name="Syst. Appl. Microbiol.">
        <title>Helicobacter cappadocius sp. nov., from lizards: The first psychrotrophic Helicobacter species.</title>
        <authorList>
            <person name="Aydin F."/>
            <person name="Tarhane S."/>
            <person name="Karakaya E."/>
            <person name="Abay S."/>
            <person name="Kayman T."/>
            <person name="Guran O."/>
            <person name="Bozkurt E."/>
            <person name="Uzum N."/>
            <person name="Avci A."/>
            <person name="Olgun K."/>
            <person name="Jablonski D."/>
            <person name="Guran C."/>
            <person name="Burcin Saticioglu I."/>
        </authorList>
    </citation>
    <scope>NUCLEOTIDE SEQUENCE [LARGE SCALE GENOMIC DNA]</scope>
    <source>
        <strain evidence="8">Faydin-H75</strain>
        <strain evidence="10">faydin-H76</strain>
    </source>
</reference>
<dbReference type="Proteomes" id="UP001240777">
    <property type="component" value="Unassembled WGS sequence"/>
</dbReference>
<dbReference type="InterPro" id="IPR010809">
    <property type="entry name" value="FliD_C"/>
</dbReference>
<comment type="subcellular location">
    <subcellularLocation>
        <location evidence="5">Secreted</location>
    </subcellularLocation>
    <subcellularLocation>
        <location evidence="5">Bacterial flagellum</location>
    </subcellularLocation>
</comment>
<proteinExistence type="inferred from homology"/>